<name>A0A1B8XVN7_XENTR</name>
<sequence>MSASQWELRVVVIDKADRSGFLAQLSSTSGTVRLCCGDCCSGDSSHSFLPVVLVPTKLPPFVHLWCWIFIVLALRERIQFMLPSNSPVAMFSIL</sequence>
<reference evidence="1" key="2">
    <citation type="journal article" date="2010" name="Science">
        <title>The genome of the Western clawed frog Xenopus tropicalis.</title>
        <authorList>
            <person name="Hellsten U."/>
            <person name="Harland R.M."/>
            <person name="Gilchrist M.J."/>
            <person name="Hendrix D."/>
            <person name="Jurka J."/>
            <person name="Kapitonov V."/>
            <person name="Ovcharenko I."/>
            <person name="Putnam N.H."/>
            <person name="Shu S."/>
            <person name="Taher L."/>
            <person name="Blitz I.L."/>
            <person name="Blumberg B."/>
            <person name="Dichmann D.S."/>
            <person name="Dubchak I."/>
            <person name="Amaya E."/>
            <person name="Detter J.C."/>
            <person name="Fletcher R."/>
            <person name="Gerhard D.S."/>
            <person name="Goodstein D."/>
            <person name="Graves T."/>
            <person name="Grigoriev I.V."/>
            <person name="Grimwood J."/>
            <person name="Kawashima T."/>
            <person name="Lindquist E."/>
            <person name="Lucas S.M."/>
            <person name="Mead P.E."/>
            <person name="Mitros T."/>
            <person name="Ogino H."/>
            <person name="Ohta Y."/>
            <person name="Poliakov A.V."/>
            <person name="Pollet N."/>
            <person name="Robert J."/>
            <person name="Salamov A."/>
            <person name="Sater A.K."/>
            <person name="Schmutz J."/>
            <person name="Terry A."/>
            <person name="Vize P.D."/>
            <person name="Warren W.C."/>
            <person name="Wells D."/>
            <person name="Wills A."/>
            <person name="Wilson R.K."/>
            <person name="Zimmerman L.B."/>
            <person name="Zorn A.M."/>
            <person name="Grainger R."/>
            <person name="Grammer T."/>
            <person name="Khokha M.K."/>
            <person name="Richardson P.M."/>
            <person name="Rokhsar D.S."/>
        </authorList>
    </citation>
    <scope>NUCLEOTIDE SEQUENCE [LARGE SCALE GENOMIC DNA]</scope>
    <source>
        <strain evidence="1">Nigerian</strain>
    </source>
</reference>
<reference evidence="1" key="1">
    <citation type="submission" date="2009-11" db="EMBL/GenBank/DDBJ databases">
        <authorList>
            <consortium name="US DOE Joint Genome Institute (JGI-PGF)"/>
            <person name="Ottilar R."/>
            <person name="Schmutz J."/>
            <person name="Salamov A."/>
            <person name="Cheng J.F."/>
            <person name="Lucas S."/>
            <person name="Pitluck S."/>
            <person name="Gundlach H."/>
            <person name="Guo Y."/>
            <person name="Haberer G."/>
            <person name="Nasrallah J."/>
            <person name="Mayer K.F.X."/>
            <person name="van de Peer Y."/>
            <person name="Weigel D."/>
            <person name="Grigoriev I.V."/>
        </authorList>
    </citation>
    <scope>NUCLEOTIDE SEQUENCE</scope>
    <source>
        <strain evidence="1">Nigerian</strain>
    </source>
</reference>
<protein>
    <submittedName>
        <fullName evidence="1">Uncharacterized protein</fullName>
    </submittedName>
</protein>
<dbReference type="AlphaFoldDB" id="A0A1B8XVN7"/>
<dbReference type="EMBL" id="KV461231">
    <property type="protein sequence ID" value="OCA14734.1"/>
    <property type="molecule type" value="Genomic_DNA"/>
</dbReference>
<proteinExistence type="predicted"/>
<organism evidence="1">
    <name type="scientific">Xenopus tropicalis</name>
    <name type="common">Western clawed frog</name>
    <name type="synonym">Silurana tropicalis</name>
    <dbReference type="NCBI Taxonomy" id="8364"/>
    <lineage>
        <taxon>Eukaryota</taxon>
        <taxon>Metazoa</taxon>
        <taxon>Chordata</taxon>
        <taxon>Craniata</taxon>
        <taxon>Vertebrata</taxon>
        <taxon>Euteleostomi</taxon>
        <taxon>Amphibia</taxon>
        <taxon>Batrachia</taxon>
        <taxon>Anura</taxon>
        <taxon>Pipoidea</taxon>
        <taxon>Pipidae</taxon>
        <taxon>Xenopodinae</taxon>
        <taxon>Xenopus</taxon>
        <taxon>Silurana</taxon>
    </lineage>
</organism>
<gene>
    <name evidence="1" type="ORF">XENTR_v90025971mg</name>
</gene>
<evidence type="ECO:0000313" key="1">
    <source>
        <dbReference type="EMBL" id="OCA14734.1"/>
    </source>
</evidence>
<accession>A0A1B8XVN7</accession>
<reference evidence="1" key="3">
    <citation type="submission" date="2016-05" db="EMBL/GenBank/DDBJ databases">
        <title>WGS assembly of Xenopus tropicalis.</title>
        <authorList>
            <person name="Sessions A."/>
            <person name="Jenkins J."/>
            <person name="Mitros T."/>
            <person name="Lyons J.T."/>
            <person name="Dichmann D.S."/>
            <person name="Robert J."/>
            <person name="Harland R.M."/>
            <person name="Rokhsar D.S."/>
        </authorList>
    </citation>
    <scope>NUCLEOTIDE SEQUENCE</scope>
    <source>
        <strain evidence="1">Nigerian</strain>
    </source>
</reference>